<evidence type="ECO:0000313" key="2">
    <source>
        <dbReference type="EMBL" id="RXN23643.1"/>
    </source>
</evidence>
<gene>
    <name evidence="2" type="ORF">ROHU_022652</name>
</gene>
<dbReference type="Proteomes" id="UP000290572">
    <property type="component" value="Unassembled WGS sequence"/>
</dbReference>
<comment type="caution">
    <text evidence="2">The sequence shown here is derived from an EMBL/GenBank/DDBJ whole genome shotgun (WGS) entry which is preliminary data.</text>
</comment>
<dbReference type="EMBL" id="QBIY01012559">
    <property type="protein sequence ID" value="RXN23643.1"/>
    <property type="molecule type" value="Genomic_DNA"/>
</dbReference>
<protein>
    <submittedName>
        <fullName evidence="2">Uncharacterized protein</fullName>
    </submittedName>
</protein>
<accession>A0A498MUX9</accession>
<name>A0A498MUX9_LABRO</name>
<reference evidence="2 3" key="1">
    <citation type="submission" date="2018-03" db="EMBL/GenBank/DDBJ databases">
        <title>Draft genome sequence of Rohu Carp (Labeo rohita).</title>
        <authorList>
            <person name="Das P."/>
            <person name="Kushwaha B."/>
            <person name="Joshi C.G."/>
            <person name="Kumar D."/>
            <person name="Nagpure N.S."/>
            <person name="Sahoo L."/>
            <person name="Das S.P."/>
            <person name="Bit A."/>
            <person name="Patnaik S."/>
            <person name="Meher P.K."/>
            <person name="Jayasankar P."/>
            <person name="Koringa P.G."/>
            <person name="Patel N.V."/>
            <person name="Hinsu A.T."/>
            <person name="Kumar R."/>
            <person name="Pandey M."/>
            <person name="Agarwal S."/>
            <person name="Srivastava S."/>
            <person name="Singh M."/>
            <person name="Iquebal M.A."/>
            <person name="Jaiswal S."/>
            <person name="Angadi U.B."/>
            <person name="Kumar N."/>
            <person name="Raza M."/>
            <person name="Shah T.M."/>
            <person name="Rai A."/>
            <person name="Jena J.K."/>
        </authorList>
    </citation>
    <scope>NUCLEOTIDE SEQUENCE [LARGE SCALE GENOMIC DNA]</scope>
    <source>
        <strain evidence="2">DASCIFA01</strain>
        <tissue evidence="2">Testis</tissue>
    </source>
</reference>
<keyword evidence="3" id="KW-1185">Reference proteome</keyword>
<evidence type="ECO:0000313" key="3">
    <source>
        <dbReference type="Proteomes" id="UP000290572"/>
    </source>
</evidence>
<organism evidence="2 3">
    <name type="scientific">Labeo rohita</name>
    <name type="common">Indian major carp</name>
    <name type="synonym">Cyprinus rohita</name>
    <dbReference type="NCBI Taxonomy" id="84645"/>
    <lineage>
        <taxon>Eukaryota</taxon>
        <taxon>Metazoa</taxon>
        <taxon>Chordata</taxon>
        <taxon>Craniata</taxon>
        <taxon>Vertebrata</taxon>
        <taxon>Euteleostomi</taxon>
        <taxon>Actinopterygii</taxon>
        <taxon>Neopterygii</taxon>
        <taxon>Teleostei</taxon>
        <taxon>Ostariophysi</taxon>
        <taxon>Cypriniformes</taxon>
        <taxon>Cyprinidae</taxon>
        <taxon>Labeoninae</taxon>
        <taxon>Labeonini</taxon>
        <taxon>Labeo</taxon>
    </lineage>
</organism>
<proteinExistence type="predicted"/>
<evidence type="ECO:0000256" key="1">
    <source>
        <dbReference type="SAM" id="MobiDB-lite"/>
    </source>
</evidence>
<sequence>MNLKRFSITPQTHLQLVVSIAHRRQLFFVERRPEMEVLLQRQKEDGRYGTEQNGCKRDGERPLFDTLKQM</sequence>
<dbReference type="AlphaFoldDB" id="A0A498MUX9"/>
<feature type="region of interest" description="Disordered" evidence="1">
    <location>
        <begin position="46"/>
        <end position="70"/>
    </location>
</feature>
<feature type="compositionally biased region" description="Basic and acidic residues" evidence="1">
    <location>
        <begin position="46"/>
        <end position="63"/>
    </location>
</feature>